<evidence type="ECO:0000313" key="4">
    <source>
        <dbReference type="Proteomes" id="UP001500058"/>
    </source>
</evidence>
<feature type="compositionally biased region" description="Basic and acidic residues" evidence="1">
    <location>
        <begin position="19"/>
        <end position="29"/>
    </location>
</feature>
<dbReference type="Proteomes" id="UP001500058">
    <property type="component" value="Unassembled WGS sequence"/>
</dbReference>
<keyword evidence="2" id="KW-0812">Transmembrane</keyword>
<feature type="transmembrane region" description="Helical" evidence="2">
    <location>
        <begin position="104"/>
        <end position="124"/>
    </location>
</feature>
<evidence type="ECO:0000313" key="3">
    <source>
        <dbReference type="EMBL" id="GAA2414176.1"/>
    </source>
</evidence>
<feature type="region of interest" description="Disordered" evidence="1">
    <location>
        <begin position="145"/>
        <end position="184"/>
    </location>
</feature>
<feature type="compositionally biased region" description="Low complexity" evidence="1">
    <location>
        <begin position="147"/>
        <end position="184"/>
    </location>
</feature>
<feature type="transmembrane region" description="Helical" evidence="2">
    <location>
        <begin position="192"/>
        <end position="211"/>
    </location>
</feature>
<sequence length="254" mass="26285">MRDSRGSADDNPFAPPPEGRPEQPWRPRLPDGSGSAAAGEEGDGDRDRSGNSSPDWGGRWSSRQPHRDGGGFGGSGPEGPGARDGGPGGMRWDPTDPVQRRARYALLAGMWAFFFALFGFPWVATPLGALAVYWGIGSLRAKPGAEAGTQPGGARAAATAEDVAGTARQDAPGAGAAAPGAHGRGYRPPTSAAISGLITGLVALGVIGAQFSVQIVYRDYFVCVEDALTSASRDACERHLPENLRPLFGESGTE</sequence>
<feature type="compositionally biased region" description="Low complexity" evidence="1">
    <location>
        <begin position="30"/>
        <end position="39"/>
    </location>
</feature>
<gene>
    <name evidence="3" type="ORF">GCM10010420_49720</name>
</gene>
<accession>A0ABN3IVH0</accession>
<keyword evidence="2" id="KW-0472">Membrane</keyword>
<comment type="caution">
    <text evidence="3">The sequence shown here is derived from an EMBL/GenBank/DDBJ whole genome shotgun (WGS) entry which is preliminary data.</text>
</comment>
<evidence type="ECO:0008006" key="5">
    <source>
        <dbReference type="Google" id="ProtNLM"/>
    </source>
</evidence>
<organism evidence="3 4">
    <name type="scientific">Streptomyces glaucosporus</name>
    <dbReference type="NCBI Taxonomy" id="284044"/>
    <lineage>
        <taxon>Bacteria</taxon>
        <taxon>Bacillati</taxon>
        <taxon>Actinomycetota</taxon>
        <taxon>Actinomycetes</taxon>
        <taxon>Kitasatosporales</taxon>
        <taxon>Streptomycetaceae</taxon>
        <taxon>Streptomyces</taxon>
    </lineage>
</organism>
<name>A0ABN3IVH0_9ACTN</name>
<evidence type="ECO:0000256" key="1">
    <source>
        <dbReference type="SAM" id="MobiDB-lite"/>
    </source>
</evidence>
<feature type="region of interest" description="Disordered" evidence="1">
    <location>
        <begin position="1"/>
        <end position="95"/>
    </location>
</feature>
<proteinExistence type="predicted"/>
<keyword evidence="2" id="KW-1133">Transmembrane helix</keyword>
<feature type="compositionally biased region" description="Gly residues" evidence="1">
    <location>
        <begin position="70"/>
        <end position="89"/>
    </location>
</feature>
<reference evidence="3 4" key="1">
    <citation type="journal article" date="2019" name="Int. J. Syst. Evol. Microbiol.">
        <title>The Global Catalogue of Microorganisms (GCM) 10K type strain sequencing project: providing services to taxonomists for standard genome sequencing and annotation.</title>
        <authorList>
            <consortium name="The Broad Institute Genomics Platform"/>
            <consortium name="The Broad Institute Genome Sequencing Center for Infectious Disease"/>
            <person name="Wu L."/>
            <person name="Ma J."/>
        </authorList>
    </citation>
    <scope>NUCLEOTIDE SEQUENCE [LARGE SCALE GENOMIC DNA]</scope>
    <source>
        <strain evidence="3 4">JCM 6921</strain>
    </source>
</reference>
<evidence type="ECO:0000256" key="2">
    <source>
        <dbReference type="SAM" id="Phobius"/>
    </source>
</evidence>
<keyword evidence="4" id="KW-1185">Reference proteome</keyword>
<protein>
    <recommendedName>
        <fullName evidence="5">Integral membrane protein</fullName>
    </recommendedName>
</protein>
<dbReference type="EMBL" id="BAAATJ010000031">
    <property type="protein sequence ID" value="GAA2414176.1"/>
    <property type="molecule type" value="Genomic_DNA"/>
</dbReference>